<organism evidence="6 7">
    <name type="scientific">Gymnopilus dilepis</name>
    <dbReference type="NCBI Taxonomy" id="231916"/>
    <lineage>
        <taxon>Eukaryota</taxon>
        <taxon>Fungi</taxon>
        <taxon>Dikarya</taxon>
        <taxon>Basidiomycota</taxon>
        <taxon>Agaricomycotina</taxon>
        <taxon>Agaricomycetes</taxon>
        <taxon>Agaricomycetidae</taxon>
        <taxon>Agaricales</taxon>
        <taxon>Agaricineae</taxon>
        <taxon>Hymenogastraceae</taxon>
        <taxon>Gymnopilus</taxon>
    </lineage>
</organism>
<feature type="transmembrane region" description="Helical" evidence="5">
    <location>
        <begin position="558"/>
        <end position="583"/>
    </location>
</feature>
<evidence type="ECO:0000313" key="7">
    <source>
        <dbReference type="Proteomes" id="UP000284706"/>
    </source>
</evidence>
<feature type="transmembrane region" description="Helical" evidence="5">
    <location>
        <begin position="219"/>
        <end position="243"/>
    </location>
</feature>
<keyword evidence="4 5" id="KW-0472">Membrane</keyword>
<keyword evidence="3 5" id="KW-1133">Transmembrane helix</keyword>
<dbReference type="GO" id="GO:0005886">
    <property type="term" value="C:plasma membrane"/>
    <property type="evidence" value="ECO:0007669"/>
    <property type="project" value="TreeGrafter"/>
</dbReference>
<dbReference type="GO" id="GO:0030026">
    <property type="term" value="P:intracellular manganese ion homeostasis"/>
    <property type="evidence" value="ECO:0007669"/>
    <property type="project" value="TreeGrafter"/>
</dbReference>
<dbReference type="PANTHER" id="PTHR11706">
    <property type="entry name" value="SOLUTE CARRIER PROTEIN FAMILY 11 MEMBER"/>
    <property type="match status" value="1"/>
</dbReference>
<accession>A0A409VIM0</accession>
<dbReference type="PRINTS" id="PR00447">
    <property type="entry name" value="NATRESASSCMP"/>
</dbReference>
<evidence type="ECO:0000256" key="5">
    <source>
        <dbReference type="SAM" id="Phobius"/>
    </source>
</evidence>
<feature type="transmembrane region" description="Helical" evidence="5">
    <location>
        <begin position="435"/>
        <end position="453"/>
    </location>
</feature>
<dbReference type="GO" id="GO:0005384">
    <property type="term" value="F:manganese ion transmembrane transporter activity"/>
    <property type="evidence" value="ECO:0007669"/>
    <property type="project" value="TreeGrafter"/>
</dbReference>
<protein>
    <recommendedName>
        <fullName evidence="8">Manganese transporter</fullName>
    </recommendedName>
</protein>
<dbReference type="FunCoup" id="A0A409VIM0">
    <property type="interactions" value="143"/>
</dbReference>
<dbReference type="EMBL" id="NHYE01005638">
    <property type="protein sequence ID" value="PPQ66124.1"/>
    <property type="molecule type" value="Genomic_DNA"/>
</dbReference>
<evidence type="ECO:0008006" key="8">
    <source>
        <dbReference type="Google" id="ProtNLM"/>
    </source>
</evidence>
<dbReference type="AlphaFoldDB" id="A0A409VIM0"/>
<dbReference type="OrthoDB" id="409173at2759"/>
<feature type="transmembrane region" description="Helical" evidence="5">
    <location>
        <begin position="320"/>
        <end position="344"/>
    </location>
</feature>
<dbReference type="STRING" id="231916.A0A409VIM0"/>
<gene>
    <name evidence="6" type="ORF">CVT26_010925</name>
</gene>
<feature type="transmembrane region" description="Helical" evidence="5">
    <location>
        <begin position="392"/>
        <end position="415"/>
    </location>
</feature>
<dbReference type="Pfam" id="PF01566">
    <property type="entry name" value="Nramp"/>
    <property type="match status" value="2"/>
</dbReference>
<evidence type="ECO:0000256" key="2">
    <source>
        <dbReference type="ARBA" id="ARBA00022692"/>
    </source>
</evidence>
<feature type="transmembrane region" description="Helical" evidence="5">
    <location>
        <begin position="142"/>
        <end position="160"/>
    </location>
</feature>
<keyword evidence="7" id="KW-1185">Reference proteome</keyword>
<evidence type="ECO:0000313" key="6">
    <source>
        <dbReference type="EMBL" id="PPQ66124.1"/>
    </source>
</evidence>
<evidence type="ECO:0000256" key="3">
    <source>
        <dbReference type="ARBA" id="ARBA00022989"/>
    </source>
</evidence>
<proteinExistence type="predicted"/>
<dbReference type="PANTHER" id="PTHR11706:SF101">
    <property type="entry name" value="MANGANESE TRANSPORTER SMF1"/>
    <property type="match status" value="1"/>
</dbReference>
<feature type="transmembrane region" description="Helical" evidence="5">
    <location>
        <begin position="172"/>
        <end position="193"/>
    </location>
</feature>
<sequence>MALSQSPQPYSSRAASSLRLGAATVLHHLKRHVGVGIICSVAYFDPGNWSVDLQAGSSFGYRPMLFVILMAGLGAQLVNHLLPDMQTLAYKLGCVTGLGKILGYTLQTPAAQPPSSPSPGSTTAELLGSAIGFCLLFPKLPLWAGVVLTAADVLVFLAFGDPSRGQGRPVKLFEYTIIALVFCVFGSFIALLIKANPDWPQAFLGYLPDKGLFQSDPDAVYAAVGILGATVMPHALFLGSSLATQDRISDARREDEELPLPALSQQSITARFRRFISSLFRIGRAERAASTIDYRSRHGERENRPLSFIKQHLNHGIVDVVTSLIALAVPINSAILILAAAVFFTGPGQNHNTPAGLFEAYDLIKSRIGDGSSLSDTPHRSPTLTIKLNPTAAALIFALALICAGQTSSITVTLAGQIVSEGFIEWKVSPFLRRIITRCISLIPSMVVAIAVGRNGINTLLVASQVVLSVVLPFVAFPLIYLTSAEVVMRVRKPQEIVEVEVIPVPEESLVIDENQVDQDAVKVEVDHIEIVAVKALDKDQGDRTASGEYLDFSNGRIIAALSYAIWGIVLVANAYAIVMLFVR</sequence>
<name>A0A409VIM0_9AGAR</name>
<dbReference type="Proteomes" id="UP000284706">
    <property type="component" value="Unassembled WGS sequence"/>
</dbReference>
<dbReference type="GO" id="GO:0034755">
    <property type="term" value="P:iron ion transmembrane transport"/>
    <property type="evidence" value="ECO:0007669"/>
    <property type="project" value="TreeGrafter"/>
</dbReference>
<dbReference type="InterPro" id="IPR001046">
    <property type="entry name" value="NRAMP_fam"/>
</dbReference>
<evidence type="ECO:0000256" key="1">
    <source>
        <dbReference type="ARBA" id="ARBA00004141"/>
    </source>
</evidence>
<comment type="caution">
    <text evidence="6">The sequence shown here is derived from an EMBL/GenBank/DDBJ whole genome shotgun (WGS) entry which is preliminary data.</text>
</comment>
<reference evidence="6 7" key="1">
    <citation type="journal article" date="2018" name="Evol. Lett.">
        <title>Horizontal gene cluster transfer increased hallucinogenic mushroom diversity.</title>
        <authorList>
            <person name="Reynolds H.T."/>
            <person name="Vijayakumar V."/>
            <person name="Gluck-Thaler E."/>
            <person name="Korotkin H.B."/>
            <person name="Matheny P.B."/>
            <person name="Slot J.C."/>
        </authorList>
    </citation>
    <scope>NUCLEOTIDE SEQUENCE [LARGE SCALE GENOMIC DNA]</scope>
    <source>
        <strain evidence="6 7">SRW20</strain>
    </source>
</reference>
<dbReference type="InParanoid" id="A0A409VIM0"/>
<evidence type="ECO:0000256" key="4">
    <source>
        <dbReference type="ARBA" id="ARBA00023136"/>
    </source>
</evidence>
<feature type="transmembrane region" description="Helical" evidence="5">
    <location>
        <begin position="459"/>
        <end position="482"/>
    </location>
</feature>
<comment type="subcellular location">
    <subcellularLocation>
        <location evidence="1">Membrane</location>
        <topology evidence="1">Multi-pass membrane protein</topology>
    </subcellularLocation>
</comment>
<keyword evidence="2 5" id="KW-0812">Transmembrane</keyword>
<dbReference type="GO" id="GO:0015086">
    <property type="term" value="F:cadmium ion transmembrane transporter activity"/>
    <property type="evidence" value="ECO:0007669"/>
    <property type="project" value="TreeGrafter"/>
</dbReference>